<dbReference type="InterPro" id="IPR042128">
    <property type="entry name" value="NuoE_dom"/>
</dbReference>
<dbReference type="PANTHER" id="PTHR43342">
    <property type="entry name" value="NADH-QUINONE OXIDOREDUCTASE, E SUBUNIT"/>
    <property type="match status" value="1"/>
</dbReference>
<dbReference type="FunFam" id="3.40.30.10:FF:000015">
    <property type="entry name" value="NADH-quinone oxidoreductase subunit E"/>
    <property type="match status" value="1"/>
</dbReference>
<dbReference type="Proteomes" id="UP000430508">
    <property type="component" value="Chromosome"/>
</dbReference>
<organism evidence="8 9">
    <name type="scientific">Dehalobacter restrictus</name>
    <dbReference type="NCBI Taxonomy" id="55583"/>
    <lineage>
        <taxon>Bacteria</taxon>
        <taxon>Bacillati</taxon>
        <taxon>Bacillota</taxon>
        <taxon>Clostridia</taxon>
        <taxon>Eubacteriales</taxon>
        <taxon>Desulfitobacteriaceae</taxon>
        <taxon>Dehalobacter</taxon>
    </lineage>
</organism>
<dbReference type="AlphaFoldDB" id="A0A857DK47"/>
<dbReference type="Pfam" id="PF01257">
    <property type="entry name" value="2Fe-2S_thioredx"/>
    <property type="match status" value="1"/>
</dbReference>
<comment type="cofactor">
    <cofactor evidence="6">
        <name>[2Fe-2S] cluster</name>
        <dbReference type="ChEBI" id="CHEBI:190135"/>
    </cofactor>
</comment>
<dbReference type="EC" id="1.6.5.11" evidence="8"/>
<evidence type="ECO:0000256" key="7">
    <source>
        <dbReference type="PIRSR" id="PIRSR000216-1"/>
    </source>
</evidence>
<feature type="binding site" evidence="7">
    <location>
        <position position="91"/>
    </location>
    <ligand>
        <name>[2Fe-2S] cluster</name>
        <dbReference type="ChEBI" id="CHEBI:190135"/>
    </ligand>
</feature>
<gene>
    <name evidence="8" type="primary">nuoE</name>
    <name evidence="8" type="ORF">GQ588_11975</name>
</gene>
<comment type="similarity">
    <text evidence="1">Belongs to the complex I 24 kDa subunit family.</text>
</comment>
<feature type="binding site" evidence="7">
    <location>
        <position position="136"/>
    </location>
    <ligand>
        <name>[2Fe-2S] cluster</name>
        <dbReference type="ChEBI" id="CHEBI:190135"/>
    </ligand>
</feature>
<proteinExistence type="inferred from homology"/>
<name>A0A857DK47_9FIRM</name>
<dbReference type="RefSeq" id="WP_019225287.1">
    <property type="nucleotide sequence ID" value="NZ_CP046996.1"/>
</dbReference>
<feature type="binding site" evidence="7">
    <location>
        <position position="96"/>
    </location>
    <ligand>
        <name>[2Fe-2S] cluster</name>
        <dbReference type="ChEBI" id="CHEBI:190135"/>
    </ligand>
</feature>
<evidence type="ECO:0000256" key="3">
    <source>
        <dbReference type="ARBA" id="ARBA00022723"/>
    </source>
</evidence>
<keyword evidence="8" id="KW-0560">Oxidoreductase</keyword>
<evidence type="ECO:0000256" key="6">
    <source>
        <dbReference type="ARBA" id="ARBA00034078"/>
    </source>
</evidence>
<evidence type="ECO:0000256" key="4">
    <source>
        <dbReference type="ARBA" id="ARBA00023004"/>
    </source>
</evidence>
<dbReference type="InterPro" id="IPR041921">
    <property type="entry name" value="NuoE_N"/>
</dbReference>
<evidence type="ECO:0000313" key="8">
    <source>
        <dbReference type="EMBL" id="QHA01307.1"/>
    </source>
</evidence>
<dbReference type="EMBL" id="CP046996">
    <property type="protein sequence ID" value="QHA01307.1"/>
    <property type="molecule type" value="Genomic_DNA"/>
</dbReference>
<sequence length="165" mass="17981">MCKCCDSKQEAVFADSNQHRLNEILSAYQGHDGALIPVLQEAQEVYGYLPEAVMRAIAKGLKIPEAKVFGVVTFYAQFRLKPTGRNLIRVCMGTACHVRGAQKVLSEIERELAIVAGETTADQRFTLETVACIGACGLAPVMTINGQVFGNMNSGLVSDILKRFK</sequence>
<protein>
    <submittedName>
        <fullName evidence="8">NADH-quinone oxidoreductase subunit NuoE</fullName>
        <ecNumber evidence="8">1.6.5.11</ecNumber>
    </submittedName>
</protein>
<dbReference type="InterPro" id="IPR028431">
    <property type="entry name" value="NADP_DH_HndA-like"/>
</dbReference>
<dbReference type="GO" id="GO:0051537">
    <property type="term" value="F:2 iron, 2 sulfur cluster binding"/>
    <property type="evidence" value="ECO:0007669"/>
    <property type="project" value="UniProtKB-KW"/>
</dbReference>
<dbReference type="InterPro" id="IPR036249">
    <property type="entry name" value="Thioredoxin-like_sf"/>
</dbReference>
<reference evidence="8 9" key="1">
    <citation type="submission" date="2019-12" db="EMBL/GenBank/DDBJ databases">
        <title>Sequence classification of anaerobic respiratory reductive dehalogenases: First we see many, then we see few.</title>
        <authorList>
            <person name="Molenda O."/>
            <person name="Puentes Jacome L.A."/>
            <person name="Cao X."/>
            <person name="Nesbo C.L."/>
            <person name="Tang S."/>
            <person name="Morson N."/>
            <person name="Patron J."/>
            <person name="Lomheim L."/>
            <person name="Wishart D.S."/>
            <person name="Edwards E.A."/>
        </authorList>
    </citation>
    <scope>NUCLEOTIDE SEQUENCE [LARGE SCALE GENOMIC DNA]</scope>
    <source>
        <strain evidence="8 9">12DCA</strain>
    </source>
</reference>
<dbReference type="PANTHER" id="PTHR43342:SF1">
    <property type="entry name" value="BIFURCATING [FEFE] HYDROGENASE GAMMA SUBUNIT"/>
    <property type="match status" value="1"/>
</dbReference>
<dbReference type="GO" id="GO:0016491">
    <property type="term" value="F:oxidoreductase activity"/>
    <property type="evidence" value="ECO:0007669"/>
    <property type="project" value="UniProtKB-KW"/>
</dbReference>
<feature type="binding site" evidence="7">
    <location>
        <position position="132"/>
    </location>
    <ligand>
        <name>[2Fe-2S] cluster</name>
        <dbReference type="ChEBI" id="CHEBI:190135"/>
    </ligand>
</feature>
<keyword evidence="5 7" id="KW-0411">Iron-sulfur</keyword>
<evidence type="ECO:0000256" key="1">
    <source>
        <dbReference type="ARBA" id="ARBA00010643"/>
    </source>
</evidence>
<dbReference type="Gene3D" id="3.40.30.10">
    <property type="entry name" value="Glutaredoxin"/>
    <property type="match status" value="1"/>
</dbReference>
<dbReference type="CDD" id="cd03064">
    <property type="entry name" value="TRX_Fd_NuoE"/>
    <property type="match status" value="1"/>
</dbReference>
<keyword evidence="2 7" id="KW-0001">2Fe-2S</keyword>
<accession>A0A857DK47</accession>
<dbReference type="Gene3D" id="1.10.10.1590">
    <property type="entry name" value="NADH-quinone oxidoreductase subunit E"/>
    <property type="match status" value="1"/>
</dbReference>
<dbReference type="FunFam" id="1.10.10.1590:FF:000001">
    <property type="entry name" value="NADH-quinone oxidoreductase subunit E"/>
    <property type="match status" value="1"/>
</dbReference>
<evidence type="ECO:0000256" key="2">
    <source>
        <dbReference type="ARBA" id="ARBA00022714"/>
    </source>
</evidence>
<dbReference type="NCBIfam" id="NF005722">
    <property type="entry name" value="PRK07539.1-2"/>
    <property type="match status" value="1"/>
</dbReference>
<comment type="cofactor">
    <cofactor evidence="7">
        <name>[2Fe-2S] cluster</name>
        <dbReference type="ChEBI" id="CHEBI:190135"/>
    </cofactor>
    <text evidence="7">Binds 1 [2Fe-2S] cluster.</text>
</comment>
<evidence type="ECO:0000256" key="5">
    <source>
        <dbReference type="ARBA" id="ARBA00023014"/>
    </source>
</evidence>
<dbReference type="SUPFAM" id="SSF52833">
    <property type="entry name" value="Thioredoxin-like"/>
    <property type="match status" value="1"/>
</dbReference>
<dbReference type="InterPro" id="IPR002023">
    <property type="entry name" value="NuoE-like"/>
</dbReference>
<dbReference type="GO" id="GO:0046872">
    <property type="term" value="F:metal ion binding"/>
    <property type="evidence" value="ECO:0007669"/>
    <property type="project" value="UniProtKB-KW"/>
</dbReference>
<evidence type="ECO:0000313" key="9">
    <source>
        <dbReference type="Proteomes" id="UP000430508"/>
    </source>
</evidence>
<keyword evidence="3 7" id="KW-0479">Metal-binding</keyword>
<dbReference type="PIRSF" id="PIRSF000216">
    <property type="entry name" value="NADH_DH_24kDa"/>
    <property type="match status" value="1"/>
</dbReference>
<keyword evidence="4 7" id="KW-0408">Iron</keyword>